<reference evidence="3" key="1">
    <citation type="submission" date="2022-06" db="EMBL/GenBank/DDBJ databases">
        <title>Sequencing the genomes of 1000 actinobacteria strains.</title>
        <authorList>
            <person name="Klenk H.-P."/>
        </authorList>
    </citation>
    <scope>NUCLEOTIDE SEQUENCE</scope>
    <source>
        <strain evidence="3">DSM 22016</strain>
    </source>
</reference>
<feature type="domain" description="BD-FAE-like" evidence="2">
    <location>
        <begin position="16"/>
        <end position="219"/>
    </location>
</feature>
<evidence type="ECO:0000256" key="1">
    <source>
        <dbReference type="ARBA" id="ARBA00022801"/>
    </source>
</evidence>
<evidence type="ECO:0000259" key="2">
    <source>
        <dbReference type="Pfam" id="PF20434"/>
    </source>
</evidence>
<name>A0A9X2KAE6_9MICO</name>
<dbReference type="InterPro" id="IPR050300">
    <property type="entry name" value="GDXG_lipolytic_enzyme"/>
</dbReference>
<keyword evidence="1" id="KW-0378">Hydrolase</keyword>
<dbReference type="InterPro" id="IPR049492">
    <property type="entry name" value="BD-FAE-like_dom"/>
</dbReference>
<proteinExistence type="predicted"/>
<sequence length="268" mass="27884">MPELVFAEPGGRPLRLDLHLPGSSLAGPVPVIVFVHGGGWNSGTRHEFGPEVDRAFERMVDAGLAVASVEYRLSDEAIFPAQVDDVVAALRWIAASGSEFGLDAARVVLWGESAGAALAALAAFRADAPVLGVVDWYGPTDLAALGADLDRLDDPDCAEGRLLGGTIASRPEAAVEASAALQVAGAVAAGRPLPAFLIAHGTADASVPASQATALADALRQAGGEVELDLVEGAGHRWETEPGRTPPVDRDGIFERALRFALERLYVR</sequence>
<dbReference type="Gene3D" id="3.40.50.1820">
    <property type="entry name" value="alpha/beta hydrolase"/>
    <property type="match status" value="1"/>
</dbReference>
<organism evidence="3 4">
    <name type="scientific">Agromyces terreus</name>
    <dbReference type="NCBI Taxonomy" id="424795"/>
    <lineage>
        <taxon>Bacteria</taxon>
        <taxon>Bacillati</taxon>
        <taxon>Actinomycetota</taxon>
        <taxon>Actinomycetes</taxon>
        <taxon>Micrococcales</taxon>
        <taxon>Microbacteriaceae</taxon>
        <taxon>Agromyces</taxon>
    </lineage>
</organism>
<dbReference type="Pfam" id="PF20434">
    <property type="entry name" value="BD-FAE"/>
    <property type="match status" value="1"/>
</dbReference>
<evidence type="ECO:0000313" key="3">
    <source>
        <dbReference type="EMBL" id="MCP2370283.1"/>
    </source>
</evidence>
<keyword evidence="4" id="KW-1185">Reference proteome</keyword>
<dbReference type="AlphaFoldDB" id="A0A9X2KAE6"/>
<dbReference type="RefSeq" id="WP_197738131.1">
    <property type="nucleotide sequence ID" value="NZ_JAMZDY010000001.1"/>
</dbReference>
<gene>
    <name evidence="3" type="ORF">BJ978_000959</name>
</gene>
<protein>
    <submittedName>
        <fullName evidence="3">Acetyl esterase/lipase</fullName>
    </submittedName>
</protein>
<dbReference type="PANTHER" id="PTHR48081">
    <property type="entry name" value="AB HYDROLASE SUPERFAMILY PROTEIN C4A8.06C"/>
    <property type="match status" value="1"/>
</dbReference>
<dbReference type="GO" id="GO:0016787">
    <property type="term" value="F:hydrolase activity"/>
    <property type="evidence" value="ECO:0007669"/>
    <property type="project" value="UniProtKB-KW"/>
</dbReference>
<dbReference type="PANTHER" id="PTHR48081:SF13">
    <property type="entry name" value="ALPHA_BETA HYDROLASE"/>
    <property type="match status" value="1"/>
</dbReference>
<dbReference type="EMBL" id="JAMZDY010000001">
    <property type="protein sequence ID" value="MCP2370283.1"/>
    <property type="molecule type" value="Genomic_DNA"/>
</dbReference>
<evidence type="ECO:0000313" key="4">
    <source>
        <dbReference type="Proteomes" id="UP001139722"/>
    </source>
</evidence>
<accession>A0A9X2KAE6</accession>
<comment type="caution">
    <text evidence="3">The sequence shown here is derived from an EMBL/GenBank/DDBJ whole genome shotgun (WGS) entry which is preliminary data.</text>
</comment>
<dbReference type="Proteomes" id="UP001139722">
    <property type="component" value="Unassembled WGS sequence"/>
</dbReference>
<dbReference type="SUPFAM" id="SSF53474">
    <property type="entry name" value="alpha/beta-Hydrolases"/>
    <property type="match status" value="1"/>
</dbReference>
<dbReference type="InterPro" id="IPR029058">
    <property type="entry name" value="AB_hydrolase_fold"/>
</dbReference>